<feature type="transmembrane region" description="Helical" evidence="2">
    <location>
        <begin position="219"/>
        <end position="238"/>
    </location>
</feature>
<evidence type="ECO:0000256" key="1">
    <source>
        <dbReference type="SAM" id="MobiDB-lite"/>
    </source>
</evidence>
<dbReference type="OrthoDB" id="5343688at2759"/>
<feature type="domain" description="N-acetyltransferase" evidence="3">
    <location>
        <begin position="219"/>
        <end position="347"/>
    </location>
</feature>
<dbReference type="Pfam" id="PF00583">
    <property type="entry name" value="Acetyltransf_1"/>
    <property type="match status" value="1"/>
</dbReference>
<feature type="non-terminal residue" evidence="4">
    <location>
        <position position="347"/>
    </location>
</feature>
<reference evidence="4 5" key="1">
    <citation type="submission" date="2017-03" db="EMBL/GenBank/DDBJ databases">
        <title>Genomes of endolithic fungi from Antarctica.</title>
        <authorList>
            <person name="Coleine C."/>
            <person name="Masonjones S."/>
            <person name="Stajich J.E."/>
        </authorList>
    </citation>
    <scope>NUCLEOTIDE SEQUENCE [LARGE SCALE GENOMIC DNA]</scope>
    <source>
        <strain evidence="4 5">CCFEE 5184</strain>
    </source>
</reference>
<feature type="compositionally biased region" description="Low complexity" evidence="1">
    <location>
        <begin position="112"/>
        <end position="123"/>
    </location>
</feature>
<keyword evidence="5" id="KW-1185">Reference proteome</keyword>
<sequence>MGRAQFLHPLHIQLANGGFGYGPPYSSSKHHQQQHQPPQEVSVGVPSLLRLTPREDSTRVQLQRQRLRDQHAGGGGSVVSKNIPGFKTSAAFFASLRTNLRLHASPPPSPWSAPQSMSNSATSLPPPSPLSQPVDSPMEAAFGGPPEDAMADVPELTSYVTDSDEDRVAALKLVADSIAQMRQAANNALVWHPLNMAVGVALLALVARYTYETRQDKTITGLTCAGIIMVFLASFRYLTQGYLFAAEAIDWEWLGDADVIVTKFGDEVIGTVVVQWVSGEGRAKRKKAWRGEIIGWTVRLKYRKKGVGGALLEEAVKEAKKKGAETMEFADDHASMLPDRTFHILYR</sequence>
<dbReference type="GO" id="GO:0016747">
    <property type="term" value="F:acyltransferase activity, transferring groups other than amino-acyl groups"/>
    <property type="evidence" value="ECO:0007669"/>
    <property type="project" value="InterPro"/>
</dbReference>
<organism evidence="4 5">
    <name type="scientific">Friedmanniomyces simplex</name>
    <dbReference type="NCBI Taxonomy" id="329884"/>
    <lineage>
        <taxon>Eukaryota</taxon>
        <taxon>Fungi</taxon>
        <taxon>Dikarya</taxon>
        <taxon>Ascomycota</taxon>
        <taxon>Pezizomycotina</taxon>
        <taxon>Dothideomycetes</taxon>
        <taxon>Dothideomycetidae</taxon>
        <taxon>Mycosphaerellales</taxon>
        <taxon>Teratosphaeriaceae</taxon>
        <taxon>Friedmanniomyces</taxon>
    </lineage>
</organism>
<dbReference type="InterPro" id="IPR016181">
    <property type="entry name" value="Acyl_CoA_acyltransferase"/>
</dbReference>
<dbReference type="CDD" id="cd04301">
    <property type="entry name" value="NAT_SF"/>
    <property type="match status" value="1"/>
</dbReference>
<dbReference type="AlphaFoldDB" id="A0A4U0VC13"/>
<evidence type="ECO:0000256" key="2">
    <source>
        <dbReference type="SAM" id="Phobius"/>
    </source>
</evidence>
<dbReference type="Gene3D" id="3.40.630.30">
    <property type="match status" value="1"/>
</dbReference>
<feature type="region of interest" description="Disordered" evidence="1">
    <location>
        <begin position="21"/>
        <end position="81"/>
    </location>
</feature>
<keyword evidence="2" id="KW-0472">Membrane</keyword>
<name>A0A4U0VC13_9PEZI</name>
<protein>
    <recommendedName>
        <fullName evidence="3">N-acetyltransferase domain-containing protein</fullName>
    </recommendedName>
</protein>
<proteinExistence type="predicted"/>
<gene>
    <name evidence="4" type="ORF">B0A55_13525</name>
</gene>
<dbReference type="Proteomes" id="UP000309340">
    <property type="component" value="Unassembled WGS sequence"/>
</dbReference>
<feature type="transmembrane region" description="Helical" evidence="2">
    <location>
        <begin position="189"/>
        <end position="207"/>
    </location>
</feature>
<dbReference type="EMBL" id="NAJQ01002260">
    <property type="protein sequence ID" value="TKA46313.1"/>
    <property type="molecule type" value="Genomic_DNA"/>
</dbReference>
<evidence type="ECO:0000313" key="5">
    <source>
        <dbReference type="Proteomes" id="UP000309340"/>
    </source>
</evidence>
<dbReference type="PROSITE" id="PS51186">
    <property type="entry name" value="GNAT"/>
    <property type="match status" value="1"/>
</dbReference>
<dbReference type="SUPFAM" id="SSF55729">
    <property type="entry name" value="Acyl-CoA N-acyltransferases (Nat)"/>
    <property type="match status" value="1"/>
</dbReference>
<accession>A0A4U0VC13</accession>
<dbReference type="InterPro" id="IPR000182">
    <property type="entry name" value="GNAT_dom"/>
</dbReference>
<feature type="region of interest" description="Disordered" evidence="1">
    <location>
        <begin position="105"/>
        <end position="147"/>
    </location>
</feature>
<comment type="caution">
    <text evidence="4">The sequence shown here is derived from an EMBL/GenBank/DDBJ whole genome shotgun (WGS) entry which is preliminary data.</text>
</comment>
<keyword evidence="2" id="KW-0812">Transmembrane</keyword>
<evidence type="ECO:0000259" key="3">
    <source>
        <dbReference type="PROSITE" id="PS51186"/>
    </source>
</evidence>
<keyword evidence="2" id="KW-1133">Transmembrane helix</keyword>
<evidence type="ECO:0000313" key="4">
    <source>
        <dbReference type="EMBL" id="TKA46313.1"/>
    </source>
</evidence>